<evidence type="ECO:0000313" key="3">
    <source>
        <dbReference type="Proteomes" id="UP000077266"/>
    </source>
</evidence>
<keyword evidence="1" id="KW-1133">Transmembrane helix</keyword>
<keyword evidence="3" id="KW-1185">Reference proteome</keyword>
<dbReference type="Proteomes" id="UP000077266">
    <property type="component" value="Unassembled WGS sequence"/>
</dbReference>
<dbReference type="EMBL" id="KV426057">
    <property type="protein sequence ID" value="KZV90066.1"/>
    <property type="molecule type" value="Genomic_DNA"/>
</dbReference>
<keyword evidence="1" id="KW-0812">Transmembrane</keyword>
<sequence>MHKIISIIVAVLGICVVGLVYFHFLHTLPARPLSFLLLIALLLQVTSAYRLESVLGDLGAKNHVAFWLASALPEWYVLPRRLNSHDFCGPFVFRLVTAAYFAINLNSLIPGTMRQEPEKRGAGSHDTHPNSAA</sequence>
<feature type="transmembrane region" description="Helical" evidence="1">
    <location>
        <begin position="91"/>
        <end position="109"/>
    </location>
</feature>
<dbReference type="AlphaFoldDB" id="A0A165G6W2"/>
<evidence type="ECO:0000313" key="2">
    <source>
        <dbReference type="EMBL" id="KZV90066.1"/>
    </source>
</evidence>
<keyword evidence="1" id="KW-0472">Membrane</keyword>
<accession>A0A165G6W2</accession>
<organism evidence="2 3">
    <name type="scientific">Exidia glandulosa HHB12029</name>
    <dbReference type="NCBI Taxonomy" id="1314781"/>
    <lineage>
        <taxon>Eukaryota</taxon>
        <taxon>Fungi</taxon>
        <taxon>Dikarya</taxon>
        <taxon>Basidiomycota</taxon>
        <taxon>Agaricomycotina</taxon>
        <taxon>Agaricomycetes</taxon>
        <taxon>Auriculariales</taxon>
        <taxon>Exidiaceae</taxon>
        <taxon>Exidia</taxon>
    </lineage>
</organism>
<name>A0A165G6W2_EXIGL</name>
<dbReference type="InParanoid" id="A0A165G6W2"/>
<reference evidence="2 3" key="1">
    <citation type="journal article" date="2016" name="Mol. Biol. Evol.">
        <title>Comparative Genomics of Early-Diverging Mushroom-Forming Fungi Provides Insights into the Origins of Lignocellulose Decay Capabilities.</title>
        <authorList>
            <person name="Nagy L.G."/>
            <person name="Riley R."/>
            <person name="Tritt A."/>
            <person name="Adam C."/>
            <person name="Daum C."/>
            <person name="Floudas D."/>
            <person name="Sun H."/>
            <person name="Yadav J.S."/>
            <person name="Pangilinan J."/>
            <person name="Larsson K.H."/>
            <person name="Matsuura K."/>
            <person name="Barry K."/>
            <person name="Labutti K."/>
            <person name="Kuo R."/>
            <person name="Ohm R.A."/>
            <person name="Bhattacharya S.S."/>
            <person name="Shirouzu T."/>
            <person name="Yoshinaga Y."/>
            <person name="Martin F.M."/>
            <person name="Grigoriev I.V."/>
            <person name="Hibbett D.S."/>
        </authorList>
    </citation>
    <scope>NUCLEOTIDE SEQUENCE [LARGE SCALE GENOMIC DNA]</scope>
    <source>
        <strain evidence="2 3">HHB12029</strain>
    </source>
</reference>
<protein>
    <submittedName>
        <fullName evidence="2">Uncharacterized protein</fullName>
    </submittedName>
</protein>
<gene>
    <name evidence="2" type="ORF">EXIGLDRAFT_720733</name>
</gene>
<evidence type="ECO:0000256" key="1">
    <source>
        <dbReference type="SAM" id="Phobius"/>
    </source>
</evidence>
<dbReference type="OrthoDB" id="2562239at2759"/>
<proteinExistence type="predicted"/>
<feature type="transmembrane region" description="Helical" evidence="1">
    <location>
        <begin position="7"/>
        <end position="26"/>
    </location>
</feature>
<feature type="transmembrane region" description="Helical" evidence="1">
    <location>
        <begin position="32"/>
        <end position="51"/>
    </location>
</feature>